<dbReference type="AlphaFoldDB" id="A0A0V8JDT8"/>
<gene>
    <name evidence="1" type="ORF">AS030_06645</name>
</gene>
<sequence>MHSIVEDYKRSCSNYIRTEQNTLRITKNRHFESKLKQLDISSQSSKLEKILELIDCFDEKPLQEQNATLKLIIDKIVFTKTAETNLEPIIDIYWREL</sequence>
<organism evidence="1 2">
    <name type="scientific">Fictibacillus enclensis</name>
    <dbReference type="NCBI Taxonomy" id="1017270"/>
    <lineage>
        <taxon>Bacteria</taxon>
        <taxon>Bacillati</taxon>
        <taxon>Bacillota</taxon>
        <taxon>Bacilli</taxon>
        <taxon>Bacillales</taxon>
        <taxon>Fictibacillaceae</taxon>
        <taxon>Fictibacillus</taxon>
    </lineage>
</organism>
<keyword evidence="2" id="KW-1185">Reference proteome</keyword>
<comment type="caution">
    <text evidence="1">The sequence shown here is derived from an EMBL/GenBank/DDBJ whole genome shotgun (WGS) entry which is preliminary data.</text>
</comment>
<reference evidence="1 2" key="1">
    <citation type="journal article" date="2014" name="Antonie Van Leeuwenhoek">
        <title>Fictibacillus enclensis sp. nov., isolated from marine sediment.</title>
        <authorList>
            <person name="Dastager S.G."/>
            <person name="Mawlankar R."/>
            <person name="Srinivasan K."/>
            <person name="Tang S.K."/>
            <person name="Lee J.C."/>
            <person name="Ramana V.V."/>
            <person name="Shouche Y.S."/>
        </authorList>
    </citation>
    <scope>NUCLEOTIDE SEQUENCE [LARGE SCALE GENOMIC DNA]</scope>
    <source>
        <strain evidence="1 2">NIO-1003</strain>
    </source>
</reference>
<evidence type="ECO:0000313" key="2">
    <source>
        <dbReference type="Proteomes" id="UP000054099"/>
    </source>
</evidence>
<proteinExistence type="predicted"/>
<evidence type="ECO:0000313" key="1">
    <source>
        <dbReference type="EMBL" id="KSU85189.1"/>
    </source>
</evidence>
<dbReference type="EMBL" id="LNQN01000001">
    <property type="protein sequence ID" value="KSU85189.1"/>
    <property type="molecule type" value="Genomic_DNA"/>
</dbReference>
<accession>A0A0V8JDT8</accession>
<protein>
    <submittedName>
        <fullName evidence="1">Uncharacterized protein</fullName>
    </submittedName>
</protein>
<dbReference type="Proteomes" id="UP000054099">
    <property type="component" value="Unassembled WGS sequence"/>
</dbReference>
<name>A0A0V8JDT8_9BACL</name>